<dbReference type="InterPro" id="IPR013785">
    <property type="entry name" value="Aldolase_TIM"/>
</dbReference>
<comment type="similarity">
    <text evidence="2">Belongs to the KHG/KDPG aldolase family.</text>
</comment>
<dbReference type="Gene3D" id="3.20.20.70">
    <property type="entry name" value="Aldolase class I"/>
    <property type="match status" value="1"/>
</dbReference>
<dbReference type="PANTHER" id="PTHR30246:SF1">
    <property type="entry name" value="2-DEHYDRO-3-DEOXY-6-PHOSPHOGALACTONATE ALDOLASE-RELATED"/>
    <property type="match status" value="1"/>
</dbReference>
<dbReference type="GO" id="GO:0016829">
    <property type="term" value="F:lyase activity"/>
    <property type="evidence" value="ECO:0007669"/>
    <property type="project" value="UniProtKB-KW"/>
</dbReference>
<evidence type="ECO:0000256" key="3">
    <source>
        <dbReference type="ARBA" id="ARBA00011233"/>
    </source>
</evidence>
<dbReference type="InterPro" id="IPR000887">
    <property type="entry name" value="Aldlse_KDPG_KHG"/>
</dbReference>
<dbReference type="Proteomes" id="UP000282759">
    <property type="component" value="Unassembled WGS sequence"/>
</dbReference>
<comment type="pathway">
    <text evidence="1">Carbohydrate acid metabolism.</text>
</comment>
<sequence length="219" mass="23925">MSKKEQVLDGIIAQGMLPLFFYEDEQVSLEVVRTLYKAGVRVIEYTNRGEAALDNFTVIKKAQQIELPGLYIGAGTVKTVTEAEAFMAAGADFIVSPIINAEVGKTVHRHNLLWVPGCMTPTEIFNAQQNDAALIKIFPASILGLKFLNAIKELFPGQCFVPTGGVELTTESISAWFNAGVCAVGFGSQLISKEVLDNKLYDQLYNDTILATEIIQSCK</sequence>
<dbReference type="RefSeq" id="WP_127705321.1">
    <property type="nucleotide sequence ID" value="NZ_SACK01000005.1"/>
</dbReference>
<comment type="caution">
    <text evidence="6">The sequence shown here is derived from an EMBL/GenBank/DDBJ whole genome shotgun (WGS) entry which is preliminary data.</text>
</comment>
<proteinExistence type="inferred from homology"/>
<name>A0A437MRJ9_9SPHI</name>
<evidence type="ECO:0000313" key="7">
    <source>
        <dbReference type="Proteomes" id="UP000282759"/>
    </source>
</evidence>
<comment type="subunit">
    <text evidence="3">Homotrimer.</text>
</comment>
<evidence type="ECO:0000313" key="6">
    <source>
        <dbReference type="EMBL" id="RVU00269.1"/>
    </source>
</evidence>
<gene>
    <name evidence="6" type="ORF">EOD41_12350</name>
</gene>
<accession>A0A437MRJ9</accession>
<evidence type="ECO:0000256" key="5">
    <source>
        <dbReference type="ARBA" id="ARBA00023277"/>
    </source>
</evidence>
<dbReference type="SUPFAM" id="SSF51569">
    <property type="entry name" value="Aldolase"/>
    <property type="match status" value="1"/>
</dbReference>
<dbReference type="PANTHER" id="PTHR30246">
    <property type="entry name" value="2-KETO-3-DEOXY-6-PHOSPHOGLUCONATE ALDOLASE"/>
    <property type="match status" value="1"/>
</dbReference>
<keyword evidence="4" id="KW-0456">Lyase</keyword>
<evidence type="ECO:0000256" key="2">
    <source>
        <dbReference type="ARBA" id="ARBA00006906"/>
    </source>
</evidence>
<reference evidence="6 7" key="1">
    <citation type="submission" date="2019-01" db="EMBL/GenBank/DDBJ databases">
        <authorList>
            <person name="Chen W.-M."/>
        </authorList>
    </citation>
    <scope>NUCLEOTIDE SEQUENCE [LARGE SCALE GENOMIC DNA]</scope>
    <source>
        <strain evidence="6 7">YBJ-36</strain>
    </source>
</reference>
<protein>
    <submittedName>
        <fullName evidence="6">Bifunctional 4-hydroxy-2-oxoglutarate aldolase/2-dehydro-3-deoxy-phosphogluconate aldolase</fullName>
    </submittedName>
</protein>
<evidence type="ECO:0000256" key="1">
    <source>
        <dbReference type="ARBA" id="ARBA00004761"/>
    </source>
</evidence>
<keyword evidence="7" id="KW-1185">Reference proteome</keyword>
<dbReference type="EMBL" id="SACK01000005">
    <property type="protein sequence ID" value="RVU00269.1"/>
    <property type="molecule type" value="Genomic_DNA"/>
</dbReference>
<dbReference type="CDD" id="cd00452">
    <property type="entry name" value="KDPG_aldolase"/>
    <property type="match status" value="1"/>
</dbReference>
<keyword evidence="5" id="KW-0119">Carbohydrate metabolism</keyword>
<dbReference type="AlphaFoldDB" id="A0A437MRJ9"/>
<organism evidence="6 7">
    <name type="scientific">Mucilaginibacter limnophilus</name>
    <dbReference type="NCBI Taxonomy" id="1932778"/>
    <lineage>
        <taxon>Bacteria</taxon>
        <taxon>Pseudomonadati</taxon>
        <taxon>Bacteroidota</taxon>
        <taxon>Sphingobacteriia</taxon>
        <taxon>Sphingobacteriales</taxon>
        <taxon>Sphingobacteriaceae</taxon>
        <taxon>Mucilaginibacter</taxon>
    </lineage>
</organism>
<evidence type="ECO:0000256" key="4">
    <source>
        <dbReference type="ARBA" id="ARBA00023239"/>
    </source>
</evidence>
<dbReference type="OrthoDB" id="9802667at2"/>
<dbReference type="Pfam" id="PF01081">
    <property type="entry name" value="Aldolase"/>
    <property type="match status" value="1"/>
</dbReference>